<accession>A0A1S7UAT6</accession>
<dbReference type="GO" id="GO:0005524">
    <property type="term" value="F:ATP binding"/>
    <property type="evidence" value="ECO:0007669"/>
    <property type="project" value="UniProtKB-KW"/>
</dbReference>
<dbReference type="GO" id="GO:0016887">
    <property type="term" value="F:ATP hydrolysis activity"/>
    <property type="evidence" value="ECO:0007669"/>
    <property type="project" value="InterPro"/>
</dbReference>
<dbReference type="SMART" id="SM00382">
    <property type="entry name" value="AAA"/>
    <property type="match status" value="1"/>
</dbReference>
<dbReference type="GO" id="GO:0015192">
    <property type="term" value="F:L-phenylalanine transmembrane transporter activity"/>
    <property type="evidence" value="ECO:0007669"/>
    <property type="project" value="TreeGrafter"/>
</dbReference>
<dbReference type="InterPro" id="IPR003439">
    <property type="entry name" value="ABC_transporter-like_ATP-bd"/>
</dbReference>
<dbReference type="GO" id="GO:0042941">
    <property type="term" value="P:D-alanine transmembrane transport"/>
    <property type="evidence" value="ECO:0007669"/>
    <property type="project" value="TreeGrafter"/>
</dbReference>
<dbReference type="SUPFAM" id="SSF52540">
    <property type="entry name" value="P-loop containing nucleoside triphosphate hydrolases"/>
    <property type="match status" value="1"/>
</dbReference>
<dbReference type="GO" id="GO:1903805">
    <property type="term" value="P:L-valine import across plasma membrane"/>
    <property type="evidence" value="ECO:0007669"/>
    <property type="project" value="TreeGrafter"/>
</dbReference>
<dbReference type="GO" id="GO:0015188">
    <property type="term" value="F:L-isoleucine transmembrane transporter activity"/>
    <property type="evidence" value="ECO:0007669"/>
    <property type="project" value="TreeGrafter"/>
</dbReference>
<evidence type="ECO:0000259" key="4">
    <source>
        <dbReference type="PROSITE" id="PS50893"/>
    </source>
</evidence>
<evidence type="ECO:0000256" key="1">
    <source>
        <dbReference type="ARBA" id="ARBA00022448"/>
    </source>
</evidence>
<dbReference type="Pfam" id="PF00005">
    <property type="entry name" value="ABC_tran"/>
    <property type="match status" value="1"/>
</dbReference>
<dbReference type="InterPro" id="IPR051120">
    <property type="entry name" value="ABC_AA/LPS_Transport"/>
</dbReference>
<gene>
    <name evidence="5" type="ORF">AGR7A_pAt30088</name>
</gene>
<dbReference type="CDD" id="cd03219">
    <property type="entry name" value="ABC_Mj1267_LivG_branched"/>
    <property type="match status" value="1"/>
</dbReference>
<keyword evidence="2" id="KW-0547">Nucleotide-binding</keyword>
<name>A0A1S7UAT6_9HYPH</name>
<dbReference type="EMBL" id="FCNP01000050">
    <property type="protein sequence ID" value="CVI64040.1"/>
    <property type="molecule type" value="Genomic_DNA"/>
</dbReference>
<dbReference type="GO" id="GO:0005886">
    <property type="term" value="C:plasma membrane"/>
    <property type="evidence" value="ECO:0007669"/>
    <property type="project" value="TreeGrafter"/>
</dbReference>
<feature type="domain" description="ABC transporter" evidence="4">
    <location>
        <begin position="3"/>
        <end position="236"/>
    </location>
</feature>
<dbReference type="PROSITE" id="PS50893">
    <property type="entry name" value="ABC_TRANSPORTER_2"/>
    <property type="match status" value="1"/>
</dbReference>
<dbReference type="AlphaFoldDB" id="A0A1S7UAT6"/>
<dbReference type="GO" id="GO:0005304">
    <property type="term" value="F:L-valine transmembrane transporter activity"/>
    <property type="evidence" value="ECO:0007669"/>
    <property type="project" value="TreeGrafter"/>
</dbReference>
<evidence type="ECO:0000313" key="6">
    <source>
        <dbReference type="Proteomes" id="UP000192140"/>
    </source>
</evidence>
<dbReference type="GO" id="GO:1903806">
    <property type="term" value="P:L-isoleucine import across plasma membrane"/>
    <property type="evidence" value="ECO:0007669"/>
    <property type="project" value="TreeGrafter"/>
</dbReference>
<dbReference type="Proteomes" id="UP000192140">
    <property type="component" value="Unassembled WGS sequence"/>
</dbReference>
<sequence length="244" mass="26212">MVLKLDSISKKFGAISVAENVSFSVGAKEAVGIIGPNGAGKTSLFNLISGDLSPSSGSIMFADQDVTGLGSRRRSHLGIARTYQVPLPFTGLTVFENVLVGAMFSAGHFDLSPEQRAGRVLKQTGLDHRANAVAGSLSLLDRKRLELARALSTRPRVILLDEIAGGLTEAECLDLVSLIRSIHAAGTTVIWIEHIVHALLSVVQRLIVLDRGRVVADGEPHMVMRSPQVREIYLGMEPGEEDLR</sequence>
<evidence type="ECO:0000256" key="2">
    <source>
        <dbReference type="ARBA" id="ARBA00022741"/>
    </source>
</evidence>
<protein>
    <submittedName>
        <fullName evidence="5">Branched-chain amino acid transport ATP-binding protein</fullName>
    </submittedName>
</protein>
<dbReference type="Gene3D" id="3.40.50.300">
    <property type="entry name" value="P-loop containing nucleotide triphosphate hydrolases"/>
    <property type="match status" value="1"/>
</dbReference>
<reference evidence="5" key="1">
    <citation type="submission" date="2016-01" db="EMBL/GenBank/DDBJ databases">
        <authorList>
            <person name="Regsiter A."/>
            <person name="william w."/>
        </authorList>
    </citation>
    <scope>NUCLEOTIDE SEQUENCE</scope>
    <source>
        <strain evidence="5">NCPPB 1641</strain>
    </source>
</reference>
<dbReference type="InterPro" id="IPR003593">
    <property type="entry name" value="AAA+_ATPase"/>
</dbReference>
<dbReference type="PANTHER" id="PTHR45772">
    <property type="entry name" value="CONSERVED COMPONENT OF ABC TRANSPORTER FOR NATURAL AMINO ACIDS-RELATED"/>
    <property type="match status" value="1"/>
</dbReference>
<dbReference type="PANTHER" id="PTHR45772:SF7">
    <property type="entry name" value="AMINO ACID ABC TRANSPORTER ATP-BINDING PROTEIN"/>
    <property type="match status" value="1"/>
</dbReference>
<evidence type="ECO:0000256" key="3">
    <source>
        <dbReference type="ARBA" id="ARBA00022840"/>
    </source>
</evidence>
<dbReference type="GO" id="GO:0015808">
    <property type="term" value="P:L-alanine transport"/>
    <property type="evidence" value="ECO:0007669"/>
    <property type="project" value="TreeGrafter"/>
</dbReference>
<organism evidence="5 6">
    <name type="scientific">Agrobacterium deltaense NCPPB 1641</name>
    <dbReference type="NCBI Taxonomy" id="1183425"/>
    <lineage>
        <taxon>Bacteria</taxon>
        <taxon>Pseudomonadati</taxon>
        <taxon>Pseudomonadota</taxon>
        <taxon>Alphaproteobacteria</taxon>
        <taxon>Hyphomicrobiales</taxon>
        <taxon>Rhizobiaceae</taxon>
        <taxon>Rhizobium/Agrobacterium group</taxon>
        <taxon>Agrobacterium</taxon>
    </lineage>
</organism>
<keyword evidence="3 5" id="KW-0067">ATP-binding</keyword>
<keyword evidence="1" id="KW-0813">Transport</keyword>
<dbReference type="RefSeq" id="WP_080855328.1">
    <property type="nucleotide sequence ID" value="NZ_LT009777.1"/>
</dbReference>
<proteinExistence type="predicted"/>
<keyword evidence="6" id="KW-1185">Reference proteome</keyword>
<comment type="caution">
    <text evidence="5">The sequence shown here is derived from an EMBL/GenBank/DDBJ whole genome shotgun (WGS) entry which is preliminary data.</text>
</comment>
<dbReference type="InterPro" id="IPR027417">
    <property type="entry name" value="P-loop_NTPase"/>
</dbReference>
<evidence type="ECO:0000313" key="5">
    <source>
        <dbReference type="EMBL" id="CVI64040.1"/>
    </source>
</evidence>